<evidence type="ECO:0000313" key="4">
    <source>
        <dbReference type="Proteomes" id="UP000275078"/>
    </source>
</evidence>
<name>A0A3N4HKG2_ASCIM</name>
<reference evidence="3 4" key="1">
    <citation type="journal article" date="2018" name="Nat. Ecol. Evol.">
        <title>Pezizomycetes genomes reveal the molecular basis of ectomycorrhizal truffle lifestyle.</title>
        <authorList>
            <person name="Murat C."/>
            <person name="Payen T."/>
            <person name="Noel B."/>
            <person name="Kuo A."/>
            <person name="Morin E."/>
            <person name="Chen J."/>
            <person name="Kohler A."/>
            <person name="Krizsan K."/>
            <person name="Balestrini R."/>
            <person name="Da Silva C."/>
            <person name="Montanini B."/>
            <person name="Hainaut M."/>
            <person name="Levati E."/>
            <person name="Barry K.W."/>
            <person name="Belfiori B."/>
            <person name="Cichocki N."/>
            <person name="Clum A."/>
            <person name="Dockter R.B."/>
            <person name="Fauchery L."/>
            <person name="Guy J."/>
            <person name="Iotti M."/>
            <person name="Le Tacon F."/>
            <person name="Lindquist E.A."/>
            <person name="Lipzen A."/>
            <person name="Malagnac F."/>
            <person name="Mello A."/>
            <person name="Molinier V."/>
            <person name="Miyauchi S."/>
            <person name="Poulain J."/>
            <person name="Riccioni C."/>
            <person name="Rubini A."/>
            <person name="Sitrit Y."/>
            <person name="Splivallo R."/>
            <person name="Traeger S."/>
            <person name="Wang M."/>
            <person name="Zifcakova L."/>
            <person name="Wipf D."/>
            <person name="Zambonelli A."/>
            <person name="Paolocci F."/>
            <person name="Nowrousian M."/>
            <person name="Ottonello S."/>
            <person name="Baldrian P."/>
            <person name="Spatafora J.W."/>
            <person name="Henrissat B."/>
            <person name="Nagy L.G."/>
            <person name="Aury J.M."/>
            <person name="Wincker P."/>
            <person name="Grigoriev I.V."/>
            <person name="Bonfante P."/>
            <person name="Martin F.M."/>
        </authorList>
    </citation>
    <scope>NUCLEOTIDE SEQUENCE [LARGE SCALE GENOMIC DNA]</scope>
    <source>
        <strain evidence="3 4">RN42</strain>
    </source>
</reference>
<accession>A0A3N4HKG2</accession>
<evidence type="ECO:0000313" key="3">
    <source>
        <dbReference type="EMBL" id="RPA74352.1"/>
    </source>
</evidence>
<sequence length="188" mass="20210">MGNDGVTNTLSTDDMGLYDAHGFDSDGLVTGAADDFWTNLDPMELDATNNNLAETVRDVADDELWNALQQELEDATNSATGCSTSRVVDASVQTSEPSSPARSDSSVSPGPSSPRSSAARTRRRLPSDKVYYCPFQGCSRSQAGKGFTNGRRDNLKQHVKGCHMGDDPEVLKEFFEGIGSVGKGRPRK</sequence>
<dbReference type="InterPro" id="IPR059095">
    <property type="entry name" value="Znf_C2H2_17_2nd"/>
</dbReference>
<dbReference type="Proteomes" id="UP000275078">
    <property type="component" value="Unassembled WGS sequence"/>
</dbReference>
<protein>
    <recommendedName>
        <fullName evidence="2">C2H2-domain containing protein second zinc finger domain-containing protein</fullName>
    </recommendedName>
</protein>
<dbReference type="Gene3D" id="3.30.160.60">
    <property type="entry name" value="Classic Zinc Finger"/>
    <property type="match status" value="1"/>
</dbReference>
<proteinExistence type="predicted"/>
<feature type="compositionally biased region" description="Polar residues" evidence="1">
    <location>
        <begin position="75"/>
        <end position="94"/>
    </location>
</feature>
<feature type="region of interest" description="Disordered" evidence="1">
    <location>
        <begin position="72"/>
        <end position="124"/>
    </location>
</feature>
<dbReference type="Pfam" id="PF26176">
    <property type="entry name" value="zf_C2H2_17_2"/>
    <property type="match status" value="1"/>
</dbReference>
<evidence type="ECO:0000256" key="1">
    <source>
        <dbReference type="SAM" id="MobiDB-lite"/>
    </source>
</evidence>
<feature type="compositionally biased region" description="Low complexity" evidence="1">
    <location>
        <begin position="95"/>
        <end position="119"/>
    </location>
</feature>
<keyword evidence="4" id="KW-1185">Reference proteome</keyword>
<dbReference type="AlphaFoldDB" id="A0A3N4HKG2"/>
<feature type="domain" description="C2H2-domain containing protein second zinc finger" evidence="2">
    <location>
        <begin position="131"/>
        <end position="163"/>
    </location>
</feature>
<dbReference type="EMBL" id="ML119792">
    <property type="protein sequence ID" value="RPA74352.1"/>
    <property type="molecule type" value="Genomic_DNA"/>
</dbReference>
<organism evidence="3 4">
    <name type="scientific">Ascobolus immersus RN42</name>
    <dbReference type="NCBI Taxonomy" id="1160509"/>
    <lineage>
        <taxon>Eukaryota</taxon>
        <taxon>Fungi</taxon>
        <taxon>Dikarya</taxon>
        <taxon>Ascomycota</taxon>
        <taxon>Pezizomycotina</taxon>
        <taxon>Pezizomycetes</taxon>
        <taxon>Pezizales</taxon>
        <taxon>Ascobolaceae</taxon>
        <taxon>Ascobolus</taxon>
    </lineage>
</organism>
<gene>
    <name evidence="3" type="ORF">BJ508DRAFT_418648</name>
</gene>
<evidence type="ECO:0000259" key="2">
    <source>
        <dbReference type="Pfam" id="PF26176"/>
    </source>
</evidence>